<keyword evidence="8" id="KW-0133">Cell shape</keyword>
<evidence type="ECO:0000256" key="16">
    <source>
        <dbReference type="ARBA" id="ARBA00038053"/>
    </source>
</evidence>
<dbReference type="PANTHER" id="PTHR30474:SF2">
    <property type="entry name" value="PEPTIDOGLYCAN GLYCOSYLTRANSFERASE FTSW-RELATED"/>
    <property type="match status" value="1"/>
</dbReference>
<keyword evidence="12" id="KW-0131">Cell cycle</keyword>
<feature type="transmembrane region" description="Helical" evidence="22">
    <location>
        <begin position="145"/>
        <end position="163"/>
    </location>
</feature>
<comment type="pathway">
    <text evidence="2">Cell wall biogenesis; peptidoglycan biosynthesis.</text>
</comment>
<feature type="transmembrane region" description="Helical" evidence="22">
    <location>
        <begin position="80"/>
        <end position="100"/>
    </location>
</feature>
<proteinExistence type="inferred from homology"/>
<dbReference type="GO" id="GO:0009252">
    <property type="term" value="P:peptidoglycan biosynthetic process"/>
    <property type="evidence" value="ECO:0007669"/>
    <property type="project" value="UniProtKB-KW"/>
</dbReference>
<dbReference type="GO" id="GO:0008360">
    <property type="term" value="P:regulation of cell shape"/>
    <property type="evidence" value="ECO:0007669"/>
    <property type="project" value="UniProtKB-KW"/>
</dbReference>
<keyword evidence="24" id="KW-1185">Reference proteome</keyword>
<protein>
    <recommendedName>
        <fullName evidence="17">Probable peptidoglycan glycosyltransferase FtsW</fullName>
        <ecNumber evidence="19">2.4.99.28</ecNumber>
    </recommendedName>
    <alternativeName>
        <fullName evidence="18">Cell division protein FtsW</fullName>
    </alternativeName>
    <alternativeName>
        <fullName evidence="15">Cell wall polymerase</fullName>
    </alternativeName>
    <alternativeName>
        <fullName evidence="14">Peptidoglycan polymerase</fullName>
    </alternativeName>
</protein>
<evidence type="ECO:0000256" key="18">
    <source>
        <dbReference type="ARBA" id="ARBA00041418"/>
    </source>
</evidence>
<evidence type="ECO:0000313" key="23">
    <source>
        <dbReference type="EMBL" id="QSX08920.1"/>
    </source>
</evidence>
<accession>A0A975AIV3</accession>
<keyword evidence="11 22" id="KW-0472">Membrane</keyword>
<reference evidence="23" key="1">
    <citation type="submission" date="2021-03" db="EMBL/GenBank/DDBJ databases">
        <title>Alkalibacter marinus sp. nov., isolated from tidal flat sediment.</title>
        <authorList>
            <person name="Namirimu T."/>
            <person name="Yang J.-A."/>
            <person name="Yang S.-H."/>
            <person name="Kim Y.-J."/>
            <person name="Kwon K.K."/>
        </authorList>
    </citation>
    <scope>NUCLEOTIDE SEQUENCE</scope>
    <source>
        <strain evidence="23">ES005</strain>
    </source>
</reference>
<feature type="transmembrane region" description="Helical" evidence="22">
    <location>
        <begin position="309"/>
        <end position="331"/>
    </location>
</feature>
<evidence type="ECO:0000256" key="13">
    <source>
        <dbReference type="ARBA" id="ARBA00023316"/>
    </source>
</evidence>
<dbReference type="InterPro" id="IPR001182">
    <property type="entry name" value="FtsW/RodA"/>
</dbReference>
<evidence type="ECO:0000256" key="10">
    <source>
        <dbReference type="ARBA" id="ARBA00022989"/>
    </source>
</evidence>
<evidence type="ECO:0000313" key="24">
    <source>
        <dbReference type="Proteomes" id="UP000663499"/>
    </source>
</evidence>
<dbReference type="AlphaFoldDB" id="A0A975AIV3"/>
<comment type="subcellular location">
    <subcellularLocation>
        <location evidence="1">Cell membrane</location>
        <topology evidence="1">Multi-pass membrane protein</topology>
    </subcellularLocation>
</comment>
<feature type="transmembrane region" description="Helical" evidence="22">
    <location>
        <begin position="169"/>
        <end position="186"/>
    </location>
</feature>
<dbReference type="Proteomes" id="UP000663499">
    <property type="component" value="Chromosome"/>
</dbReference>
<evidence type="ECO:0000256" key="12">
    <source>
        <dbReference type="ARBA" id="ARBA00023306"/>
    </source>
</evidence>
<comment type="function">
    <text evidence="21">Peptidoglycan polymerase that is essential for cell division.</text>
</comment>
<dbReference type="GO" id="GO:0071555">
    <property type="term" value="P:cell wall organization"/>
    <property type="evidence" value="ECO:0007669"/>
    <property type="project" value="UniProtKB-KW"/>
</dbReference>
<comment type="catalytic activity">
    <reaction evidence="20">
        <text>[GlcNAc-(1-&gt;4)-Mur2Ac(oyl-L-Ala-gamma-D-Glu-L-Lys-D-Ala-D-Ala)](n)-di-trans,octa-cis-undecaprenyl diphosphate + beta-D-GlcNAc-(1-&gt;4)-Mur2Ac(oyl-L-Ala-gamma-D-Glu-L-Lys-D-Ala-D-Ala)-di-trans,octa-cis-undecaprenyl diphosphate = [GlcNAc-(1-&gt;4)-Mur2Ac(oyl-L-Ala-gamma-D-Glu-L-Lys-D-Ala-D-Ala)](n+1)-di-trans,octa-cis-undecaprenyl diphosphate + di-trans,octa-cis-undecaprenyl diphosphate + H(+)</text>
        <dbReference type="Rhea" id="RHEA:23708"/>
        <dbReference type="Rhea" id="RHEA-COMP:9602"/>
        <dbReference type="Rhea" id="RHEA-COMP:9603"/>
        <dbReference type="ChEBI" id="CHEBI:15378"/>
        <dbReference type="ChEBI" id="CHEBI:58405"/>
        <dbReference type="ChEBI" id="CHEBI:60033"/>
        <dbReference type="ChEBI" id="CHEBI:78435"/>
        <dbReference type="EC" id="2.4.99.28"/>
    </reaction>
</comment>
<organism evidence="23 24">
    <name type="scientific">Alkalibacter rhizosphaerae</name>
    <dbReference type="NCBI Taxonomy" id="2815577"/>
    <lineage>
        <taxon>Bacteria</taxon>
        <taxon>Bacillati</taxon>
        <taxon>Bacillota</taxon>
        <taxon>Clostridia</taxon>
        <taxon>Eubacteriales</taxon>
        <taxon>Eubacteriaceae</taxon>
        <taxon>Alkalibacter</taxon>
    </lineage>
</organism>
<evidence type="ECO:0000256" key="3">
    <source>
        <dbReference type="ARBA" id="ARBA00022475"/>
    </source>
</evidence>
<evidence type="ECO:0000256" key="4">
    <source>
        <dbReference type="ARBA" id="ARBA00022618"/>
    </source>
</evidence>
<evidence type="ECO:0000256" key="5">
    <source>
        <dbReference type="ARBA" id="ARBA00022676"/>
    </source>
</evidence>
<evidence type="ECO:0000256" key="15">
    <source>
        <dbReference type="ARBA" id="ARBA00033270"/>
    </source>
</evidence>
<dbReference type="GO" id="GO:0005886">
    <property type="term" value="C:plasma membrane"/>
    <property type="evidence" value="ECO:0007669"/>
    <property type="project" value="UniProtKB-SubCell"/>
</dbReference>
<evidence type="ECO:0000256" key="22">
    <source>
        <dbReference type="SAM" id="Phobius"/>
    </source>
</evidence>
<feature type="transmembrane region" description="Helical" evidence="22">
    <location>
        <begin position="15"/>
        <end position="35"/>
    </location>
</feature>
<dbReference type="GO" id="GO:0015648">
    <property type="term" value="F:lipid-linked peptidoglycan transporter activity"/>
    <property type="evidence" value="ECO:0007669"/>
    <property type="project" value="TreeGrafter"/>
</dbReference>
<sequence length="375" mass="40958">MNAEKKKKKLYSGDFWITFCIIALTGIGVIMVFSASIYQSGAIYNDQYTIFQKQFGYALAGLFVMFAASMIPYKIYQRYATILLVISFVSLVLVFVPGIGHYSNGAYRWIKIFGFTLQTSEIAKIAVIIYMAASLTKIKDQVRSFKVGFLPYLLLMGAFSGIIAKQPNLSTAIIIAGLILAMLFAAGGNLFHLIGLLVGIGMTAVYQILFTWRRDRWDDFLSAESNAMGTGWQPRQSILALGSGGVFGQGLGNGKQKMFFLPEPQNDFIFAHIGEELGLIGTLVILILFLILIWRGIKVSMDAPDTFSSLLAFGLVVLVGLQVIINVAVVTKLIPVTGISLPFISAGGSSVVFLMGGMGILLNISKHITPKRSRL</sequence>
<evidence type="ECO:0000256" key="1">
    <source>
        <dbReference type="ARBA" id="ARBA00004651"/>
    </source>
</evidence>
<keyword evidence="7 22" id="KW-0812">Transmembrane</keyword>
<gene>
    <name evidence="23" type="primary">ftsW</name>
    <name evidence="23" type="ORF">J0B03_02240</name>
</gene>
<evidence type="ECO:0000256" key="11">
    <source>
        <dbReference type="ARBA" id="ARBA00023136"/>
    </source>
</evidence>
<evidence type="ECO:0000256" key="17">
    <source>
        <dbReference type="ARBA" id="ARBA00041185"/>
    </source>
</evidence>
<keyword evidence="3" id="KW-1003">Cell membrane</keyword>
<dbReference type="InterPro" id="IPR013437">
    <property type="entry name" value="FtsW"/>
</dbReference>
<dbReference type="GO" id="GO:0051301">
    <property type="term" value="P:cell division"/>
    <property type="evidence" value="ECO:0007669"/>
    <property type="project" value="UniProtKB-KW"/>
</dbReference>
<evidence type="ECO:0000256" key="9">
    <source>
        <dbReference type="ARBA" id="ARBA00022984"/>
    </source>
</evidence>
<evidence type="ECO:0000256" key="14">
    <source>
        <dbReference type="ARBA" id="ARBA00032370"/>
    </source>
</evidence>
<name>A0A975AIV3_9FIRM</name>
<dbReference type="NCBIfam" id="TIGR02614">
    <property type="entry name" value="ftsW"/>
    <property type="match status" value="1"/>
</dbReference>
<dbReference type="EMBL" id="CP071444">
    <property type="protein sequence ID" value="QSX08920.1"/>
    <property type="molecule type" value="Genomic_DNA"/>
</dbReference>
<dbReference type="GO" id="GO:0008955">
    <property type="term" value="F:peptidoglycan glycosyltransferase activity"/>
    <property type="evidence" value="ECO:0007669"/>
    <property type="project" value="UniProtKB-EC"/>
</dbReference>
<feature type="transmembrane region" description="Helical" evidence="22">
    <location>
        <begin position="112"/>
        <end position="133"/>
    </location>
</feature>
<dbReference type="RefSeq" id="WP_207300261.1">
    <property type="nucleotide sequence ID" value="NZ_CP071444.1"/>
</dbReference>
<evidence type="ECO:0000256" key="19">
    <source>
        <dbReference type="ARBA" id="ARBA00044770"/>
    </source>
</evidence>
<evidence type="ECO:0000256" key="21">
    <source>
        <dbReference type="ARBA" id="ARBA00049966"/>
    </source>
</evidence>
<dbReference type="PANTHER" id="PTHR30474">
    <property type="entry name" value="CELL CYCLE PROTEIN"/>
    <property type="match status" value="1"/>
</dbReference>
<comment type="similarity">
    <text evidence="16">Belongs to the SEDS family. FtsW subfamily.</text>
</comment>
<dbReference type="Pfam" id="PF01098">
    <property type="entry name" value="FTSW_RODA_SPOVE"/>
    <property type="match status" value="1"/>
</dbReference>
<keyword evidence="9" id="KW-0573">Peptidoglycan synthesis</keyword>
<evidence type="ECO:0000256" key="2">
    <source>
        <dbReference type="ARBA" id="ARBA00004752"/>
    </source>
</evidence>
<dbReference type="EC" id="2.4.99.28" evidence="19"/>
<evidence type="ECO:0000256" key="7">
    <source>
        <dbReference type="ARBA" id="ARBA00022692"/>
    </source>
</evidence>
<keyword evidence="4" id="KW-0132">Cell division</keyword>
<evidence type="ECO:0000256" key="6">
    <source>
        <dbReference type="ARBA" id="ARBA00022679"/>
    </source>
</evidence>
<dbReference type="KEGG" id="alka:J0B03_02240"/>
<evidence type="ECO:0000256" key="8">
    <source>
        <dbReference type="ARBA" id="ARBA00022960"/>
    </source>
</evidence>
<dbReference type="GO" id="GO:0032153">
    <property type="term" value="C:cell division site"/>
    <property type="evidence" value="ECO:0007669"/>
    <property type="project" value="TreeGrafter"/>
</dbReference>
<feature type="transmembrane region" description="Helical" evidence="22">
    <location>
        <begin position="193"/>
        <end position="212"/>
    </location>
</feature>
<evidence type="ECO:0000256" key="20">
    <source>
        <dbReference type="ARBA" id="ARBA00049902"/>
    </source>
</evidence>
<keyword evidence="10 22" id="KW-1133">Transmembrane helix</keyword>
<feature type="transmembrane region" description="Helical" evidence="22">
    <location>
        <begin position="277"/>
        <end position="297"/>
    </location>
</feature>
<keyword evidence="13" id="KW-0961">Cell wall biogenesis/degradation</keyword>
<feature type="transmembrane region" description="Helical" evidence="22">
    <location>
        <begin position="55"/>
        <end position="73"/>
    </location>
</feature>
<keyword evidence="6" id="KW-0808">Transferase</keyword>
<feature type="transmembrane region" description="Helical" evidence="22">
    <location>
        <begin position="343"/>
        <end position="364"/>
    </location>
</feature>
<keyword evidence="5" id="KW-0328">Glycosyltransferase</keyword>